<dbReference type="EMBL" id="CP031517">
    <property type="protein sequence ID" value="QOS41006.1"/>
    <property type="molecule type" value="Genomic_DNA"/>
</dbReference>
<dbReference type="KEGG" id="trc:DYE49_11330"/>
<dbReference type="InterPro" id="IPR016117">
    <property type="entry name" value="ArgJ-like_dom_sf"/>
</dbReference>
<dbReference type="PANTHER" id="PTHR36512">
    <property type="entry name" value="D-AMINOPEPTIDASE"/>
    <property type="match status" value="1"/>
</dbReference>
<evidence type="ECO:0000313" key="5">
    <source>
        <dbReference type="Proteomes" id="UP000593591"/>
    </source>
</evidence>
<organism evidence="2 4">
    <name type="scientific">Treponema rectale</name>
    <dbReference type="NCBI Taxonomy" id="744512"/>
    <lineage>
        <taxon>Bacteria</taxon>
        <taxon>Pseudomonadati</taxon>
        <taxon>Spirochaetota</taxon>
        <taxon>Spirochaetia</taxon>
        <taxon>Spirochaetales</taxon>
        <taxon>Treponemataceae</taxon>
        <taxon>Treponema</taxon>
    </lineage>
</organism>
<evidence type="ECO:0000313" key="2">
    <source>
        <dbReference type="EMBL" id="MBB5219092.1"/>
    </source>
</evidence>
<keyword evidence="4" id="KW-1185">Reference proteome</keyword>
<protein>
    <submittedName>
        <fullName evidence="2">L-aminopeptidase/D-esterase-like protein</fullName>
    </submittedName>
    <submittedName>
        <fullName evidence="3">Peptidase S58 family protein</fullName>
    </submittedName>
</protein>
<dbReference type="InterPro" id="IPR005321">
    <property type="entry name" value="Peptidase_S58_DmpA"/>
</dbReference>
<dbReference type="CDD" id="cd02252">
    <property type="entry name" value="nylC_like"/>
    <property type="match status" value="1"/>
</dbReference>
<dbReference type="Pfam" id="PF03576">
    <property type="entry name" value="Peptidase_S58"/>
    <property type="match status" value="1"/>
</dbReference>
<evidence type="ECO:0000313" key="3">
    <source>
        <dbReference type="EMBL" id="QOS41006.1"/>
    </source>
</evidence>
<dbReference type="RefSeq" id="WP_184652520.1">
    <property type="nucleotide sequence ID" value="NZ_JACHFR010000002.1"/>
</dbReference>
<reference evidence="3 5" key="1">
    <citation type="submission" date="2018-08" db="EMBL/GenBank/DDBJ databases">
        <title>The first complete genome of Treponema rectale (CHPAT), a commensal spirochete of the bovine rectum.</title>
        <authorList>
            <person name="Staton G.J."/>
            <person name="Clegg S.R."/>
            <person name="Carter S.D."/>
            <person name="Radford A.D."/>
            <person name="Darby A."/>
            <person name="Hall N."/>
            <person name="Birtles R.J."/>
            <person name="Evans N.J."/>
        </authorList>
    </citation>
    <scope>NUCLEOTIDE SEQUENCE [LARGE SCALE GENOMIC DNA]</scope>
    <source>
        <strain evidence="3 5">CHPA</strain>
    </source>
</reference>
<dbReference type="Proteomes" id="UP000578697">
    <property type="component" value="Unassembled WGS sequence"/>
</dbReference>
<dbReference type="GO" id="GO:0004177">
    <property type="term" value="F:aminopeptidase activity"/>
    <property type="evidence" value="ECO:0007669"/>
    <property type="project" value="UniProtKB-KW"/>
</dbReference>
<proteinExistence type="inferred from homology"/>
<comment type="similarity">
    <text evidence="1">Belongs to the peptidase S58 family.</text>
</comment>
<keyword evidence="2" id="KW-0378">Hydrolase</keyword>
<name>A0A840SI75_9SPIR</name>
<evidence type="ECO:0000313" key="4">
    <source>
        <dbReference type="Proteomes" id="UP000578697"/>
    </source>
</evidence>
<gene>
    <name evidence="3" type="ORF">DYE49_11330</name>
    <name evidence="2" type="ORF">HNP77_001461</name>
</gene>
<dbReference type="PANTHER" id="PTHR36512:SF3">
    <property type="entry name" value="BLR5678 PROTEIN"/>
    <property type="match status" value="1"/>
</dbReference>
<keyword evidence="2" id="KW-0645">Protease</keyword>
<dbReference type="AlphaFoldDB" id="A0A840SI75"/>
<dbReference type="EMBL" id="JACHFR010000002">
    <property type="protein sequence ID" value="MBB5219092.1"/>
    <property type="molecule type" value="Genomic_DNA"/>
</dbReference>
<accession>A0A840SI75</accession>
<evidence type="ECO:0000256" key="1">
    <source>
        <dbReference type="ARBA" id="ARBA00007068"/>
    </source>
</evidence>
<dbReference type="Gene3D" id="3.60.70.12">
    <property type="entry name" value="L-amino peptidase D-ALA esterase/amidase"/>
    <property type="match status" value="1"/>
</dbReference>
<dbReference type="Proteomes" id="UP000593591">
    <property type="component" value="Chromosome"/>
</dbReference>
<sequence length="322" mass="33497">MPEQISFSQIEGVSAGNAQNDEAKTGVTVFVFPEGAVAACDVSGGGPASREVPVVDVEKNDININAIVLGGGSAFGLAASDGVMKCLEENSMGYDTHFAKVPIVVQSDIYDLSYGSAKIRPDSAMGYEACKNALEKNSPVSGNIGGGCGATAGKICGMKRAQKSGIGYAAFKLGELKVGAAVVVNSFGDVYSNSKKICGLMNENRTEYCDFLEQLYKTVSEKYAGTFKNTNTTIGAVFTNGNFSKSDLKKIAVMTRAAYAKCIIPCGTMGDGDTIYAASCGTKVPSDVNTAGILATAAMEAAIADAVRSSRISDEEYLSNIK</sequence>
<keyword evidence="2" id="KW-0031">Aminopeptidase</keyword>
<reference evidence="2 4" key="2">
    <citation type="submission" date="2020-08" db="EMBL/GenBank/DDBJ databases">
        <title>Genomic Encyclopedia of Type Strains, Phase IV (KMG-IV): sequencing the most valuable type-strain genomes for metagenomic binning, comparative biology and taxonomic classification.</title>
        <authorList>
            <person name="Goeker M."/>
        </authorList>
    </citation>
    <scope>NUCLEOTIDE SEQUENCE [LARGE SCALE GENOMIC DNA]</scope>
    <source>
        <strain evidence="2 4">DSM 103679</strain>
    </source>
</reference>
<dbReference type="SUPFAM" id="SSF56266">
    <property type="entry name" value="DmpA/ArgJ-like"/>
    <property type="match status" value="1"/>
</dbReference>